<dbReference type="Pfam" id="PF02775">
    <property type="entry name" value="TPP_enzyme_C"/>
    <property type="match status" value="1"/>
</dbReference>
<comment type="cofactor">
    <cofactor evidence="5 6">
        <name>[4Fe-4S] cluster</name>
        <dbReference type="ChEBI" id="CHEBI:49883"/>
    </cofactor>
    <text evidence="5 6">Binds 2 [4Fe-4S] clusters. In this family the first cluster has a non-standard and varying [4Fe-4S] binding motif CX(2)CX(2)CX(4-5)CP.</text>
</comment>
<keyword evidence="5" id="KW-0249">Electron transport</keyword>
<feature type="binding site" evidence="6">
    <location>
        <position position="562"/>
    </location>
    <ligand>
        <name>[4Fe-4S] cluster</name>
        <dbReference type="ChEBI" id="CHEBI:49883"/>
        <label>1</label>
    </ligand>
</feature>
<dbReference type="CDD" id="cd07034">
    <property type="entry name" value="TPP_PYR_PFOR_IOR-alpha_like"/>
    <property type="match status" value="1"/>
</dbReference>
<name>A0A5K7ZC29_9BACT</name>
<reference evidence="8 9" key="1">
    <citation type="submission" date="2019-11" db="EMBL/GenBank/DDBJ databases">
        <title>Comparative genomics of hydrocarbon-degrading Desulfosarcina strains.</title>
        <authorList>
            <person name="Watanabe M."/>
            <person name="Kojima H."/>
            <person name="Fukui M."/>
        </authorList>
    </citation>
    <scope>NUCLEOTIDE SEQUENCE [LARGE SCALE GENOMIC DNA]</scope>
    <source>
        <strain evidence="8 9">PP31</strain>
    </source>
</reference>
<keyword evidence="5" id="KW-0813">Transport</keyword>
<dbReference type="SUPFAM" id="SSF52518">
    <property type="entry name" value="Thiamin diphosphate-binding fold (THDP-binding)"/>
    <property type="match status" value="2"/>
</dbReference>
<keyword evidence="3 5" id="KW-0408">Iron</keyword>
<dbReference type="InterPro" id="IPR017721">
    <property type="entry name" value="IorA"/>
</dbReference>
<dbReference type="InterPro" id="IPR011766">
    <property type="entry name" value="TPP_enzyme_TPP-bd"/>
</dbReference>
<sequence>MQQAVAKELMMGNEAIARGLIENGCAMATAYPGTPSSEILAAVAKTARSLDRRMHIQWAVNEKVAFEIAYAGCQAGLRTAVSMKQVGLNVASDPLMSAAYMGSAGGFVIVSADDPGPHSSQTEQDSRMMAMMAKIPVLDPDSPRQAKDMVALAYGLSEAFKTPVMLRPTTRVCHSRQDVRPGEILPLESKPDFKKDPLRWAATPKFRFQLHRELEEKLARIAKHPDTAPLFHNPNADAPQAVVASGVAAAYTAEALKNLGLWDRLPFYQVLQPFPLHTPFIEHLLNTYDKILVLEETTGIIEMQLADRGRVQGKLNAVVPRVGELLPEKAEALLANFAGVGVNIPEMPLVPGRRPTLCAGCPHRASFYAIKKAAPRGIYTSDIGCYTLGLNLKAVDTVLCMGAAVSQAAGFFHAYEGAEKRPDVVATIGDSTFFHAGVPALIDAVVQNVGFVLAILDNRTTAMTGSQPTPATGKGITGEDLAKVDLEAIVRGCGVGFLETGDPYDTQTFIATLKKAVAYSRDTGPAVVIARHPCILDLVRQGKTPEPVQIEVTEDCDGCGYCHQHFECPGLIAVDDGGRTQVDPLVCIGCGVCLNVCPKGAIVEKKEK</sequence>
<evidence type="ECO:0000256" key="6">
    <source>
        <dbReference type="PIRSR" id="PIRSR006439-50"/>
    </source>
</evidence>
<dbReference type="SUPFAM" id="SSF54862">
    <property type="entry name" value="4Fe-4S ferredoxins"/>
    <property type="match status" value="1"/>
</dbReference>
<dbReference type="Pfam" id="PF01855">
    <property type="entry name" value="POR_N"/>
    <property type="match status" value="1"/>
</dbReference>
<dbReference type="FunFam" id="3.40.50.970:FF:000116">
    <property type="entry name" value="Indolepyruvate oxidoreductase subunit IorA"/>
    <property type="match status" value="1"/>
</dbReference>
<keyword evidence="1 5" id="KW-0479">Metal-binding</keyword>
<organism evidence="8 9">
    <name type="scientific">Desulfosarcina widdelii</name>
    <dbReference type="NCBI Taxonomy" id="947919"/>
    <lineage>
        <taxon>Bacteria</taxon>
        <taxon>Pseudomonadati</taxon>
        <taxon>Thermodesulfobacteriota</taxon>
        <taxon>Desulfobacteria</taxon>
        <taxon>Desulfobacterales</taxon>
        <taxon>Desulfosarcinaceae</taxon>
        <taxon>Desulfosarcina</taxon>
    </lineage>
</organism>
<dbReference type="OrthoDB" id="9804603at2"/>
<dbReference type="KEGG" id="dwd:DSCW_47080"/>
<dbReference type="InterPro" id="IPR017896">
    <property type="entry name" value="4Fe4S_Fe-S-bd"/>
</dbReference>
<dbReference type="EMBL" id="AP021875">
    <property type="protein sequence ID" value="BBO77291.1"/>
    <property type="molecule type" value="Genomic_DNA"/>
</dbReference>
<keyword evidence="5 6" id="KW-0004">4Fe-4S</keyword>
<dbReference type="PANTHER" id="PTHR43710">
    <property type="entry name" value="2-HYDROXYACYL-COA LYASE"/>
    <property type="match status" value="1"/>
</dbReference>
<keyword evidence="8" id="KW-0670">Pyruvate</keyword>
<feature type="binding site" evidence="6">
    <location>
        <position position="597"/>
    </location>
    <ligand>
        <name>[4Fe-4S] cluster</name>
        <dbReference type="ChEBI" id="CHEBI:49883"/>
        <label>1</label>
    </ligand>
</feature>
<dbReference type="Pfam" id="PF00037">
    <property type="entry name" value="Fer4"/>
    <property type="match status" value="1"/>
</dbReference>
<dbReference type="InterPro" id="IPR045025">
    <property type="entry name" value="HACL1-like"/>
</dbReference>
<evidence type="ECO:0000259" key="7">
    <source>
        <dbReference type="PROSITE" id="PS51379"/>
    </source>
</evidence>
<feature type="binding site" evidence="6">
    <location>
        <position position="587"/>
    </location>
    <ligand>
        <name>[4Fe-4S] cluster</name>
        <dbReference type="ChEBI" id="CHEBI:49883"/>
        <label>2</label>
    </ligand>
</feature>
<dbReference type="AlphaFoldDB" id="A0A5K7ZC29"/>
<dbReference type="PROSITE" id="PS00198">
    <property type="entry name" value="4FE4S_FER_1"/>
    <property type="match status" value="1"/>
</dbReference>
<feature type="domain" description="4Fe-4S ferredoxin-type" evidence="7">
    <location>
        <begin position="546"/>
        <end position="577"/>
    </location>
</feature>
<keyword evidence="4 5" id="KW-0411">Iron-sulfur</keyword>
<evidence type="ECO:0000256" key="3">
    <source>
        <dbReference type="ARBA" id="ARBA00023004"/>
    </source>
</evidence>
<keyword evidence="9" id="KW-1185">Reference proteome</keyword>
<dbReference type="InterPro" id="IPR002880">
    <property type="entry name" value="Pyrv_Fd/Flavodoxin_OxRdtase_N"/>
</dbReference>
<feature type="binding site" evidence="6">
    <location>
        <position position="559"/>
    </location>
    <ligand>
        <name>[4Fe-4S] cluster</name>
        <dbReference type="ChEBI" id="CHEBI:49883"/>
        <label>1</label>
    </ligand>
</feature>
<accession>A0A5K7ZC29</accession>
<proteinExistence type="predicted"/>
<feature type="binding site" evidence="6">
    <location>
        <position position="568"/>
    </location>
    <ligand>
        <name>[4Fe-4S] cluster</name>
        <dbReference type="ChEBI" id="CHEBI:49883"/>
        <label>2</label>
    </ligand>
</feature>
<evidence type="ECO:0000313" key="8">
    <source>
        <dbReference type="EMBL" id="BBO77291.1"/>
    </source>
</evidence>
<comment type="catalytic activity">
    <reaction evidence="5">
        <text>indole-3-pyruvate + 2 oxidized [2Fe-2S]-[ferredoxin] + CoA = (indol-3-yl)acetyl-CoA + 2 reduced [2Fe-2S]-[ferredoxin] + CO2 + H(+)</text>
        <dbReference type="Rhea" id="RHEA:12645"/>
        <dbReference type="Rhea" id="RHEA-COMP:10000"/>
        <dbReference type="Rhea" id="RHEA-COMP:10001"/>
        <dbReference type="ChEBI" id="CHEBI:15378"/>
        <dbReference type="ChEBI" id="CHEBI:16526"/>
        <dbReference type="ChEBI" id="CHEBI:17640"/>
        <dbReference type="ChEBI" id="CHEBI:33737"/>
        <dbReference type="ChEBI" id="CHEBI:33738"/>
        <dbReference type="ChEBI" id="CHEBI:57271"/>
        <dbReference type="ChEBI" id="CHEBI:57287"/>
        <dbReference type="EC" id="1.2.7.8"/>
    </reaction>
</comment>
<dbReference type="FunFam" id="3.40.50.970:FF:000039">
    <property type="entry name" value="Indolepyruvate oxidoreductase subunit IorA"/>
    <property type="match status" value="1"/>
</dbReference>
<keyword evidence="2 5" id="KW-0560">Oxidoreductase</keyword>
<dbReference type="CDD" id="cd02008">
    <property type="entry name" value="TPP_IOR_alpha"/>
    <property type="match status" value="1"/>
</dbReference>
<protein>
    <recommendedName>
        <fullName evidence="5">Indolepyruvate oxidoreductase subunit IorA</fullName>
        <shortName evidence="5">IOR</shortName>
        <ecNumber evidence="5">1.2.7.8</ecNumber>
    </recommendedName>
    <alternativeName>
        <fullName evidence="5">Indolepyruvate ferredoxin oxidoreductase subunit alpha</fullName>
    </alternativeName>
</protein>
<feature type="domain" description="4Fe-4S ferredoxin-type" evidence="7">
    <location>
        <begin position="578"/>
        <end position="607"/>
    </location>
</feature>
<evidence type="ECO:0000313" key="9">
    <source>
        <dbReference type="Proteomes" id="UP000427769"/>
    </source>
</evidence>
<feature type="binding site" evidence="6">
    <location>
        <position position="590"/>
    </location>
    <ligand>
        <name>[4Fe-4S] cluster</name>
        <dbReference type="ChEBI" id="CHEBI:49883"/>
        <label>2</label>
    </ligand>
</feature>
<dbReference type="PANTHER" id="PTHR43710:SF7">
    <property type="entry name" value="INDOLEPYRUVATE OXIDOREDUCTASE SUBUNIT IORA"/>
    <property type="match status" value="1"/>
</dbReference>
<dbReference type="InterPro" id="IPR017900">
    <property type="entry name" value="4Fe4S_Fe_S_CS"/>
</dbReference>
<dbReference type="GO" id="GO:0051539">
    <property type="term" value="F:4 iron, 4 sulfur cluster binding"/>
    <property type="evidence" value="ECO:0007669"/>
    <property type="project" value="UniProtKB-UniRule"/>
</dbReference>
<dbReference type="EC" id="1.2.7.8" evidence="5"/>
<dbReference type="RefSeq" id="WP_155306052.1">
    <property type="nucleotide sequence ID" value="NZ_AP021875.1"/>
</dbReference>
<dbReference type="GO" id="GO:0046872">
    <property type="term" value="F:metal ion binding"/>
    <property type="evidence" value="ECO:0007669"/>
    <property type="project" value="UniProtKB-UniRule"/>
</dbReference>
<dbReference type="PIRSF" id="PIRSF006439">
    <property type="entry name" value="Indolepyruvate_ferr_oxidored"/>
    <property type="match status" value="1"/>
</dbReference>
<evidence type="ECO:0000256" key="2">
    <source>
        <dbReference type="ARBA" id="ARBA00023002"/>
    </source>
</evidence>
<dbReference type="GO" id="GO:0030976">
    <property type="term" value="F:thiamine pyrophosphate binding"/>
    <property type="evidence" value="ECO:0007669"/>
    <property type="project" value="InterPro"/>
</dbReference>
<evidence type="ECO:0000256" key="5">
    <source>
        <dbReference type="PIRNR" id="PIRNR006439"/>
    </source>
</evidence>
<dbReference type="Gene3D" id="3.40.50.970">
    <property type="match status" value="2"/>
</dbReference>
<evidence type="ECO:0000256" key="1">
    <source>
        <dbReference type="ARBA" id="ARBA00022723"/>
    </source>
</evidence>
<comment type="function">
    <text evidence="5">Catalyzes the ferredoxin-dependent oxidative decarboxylation of arylpyruvates.</text>
</comment>
<dbReference type="GO" id="GO:0043805">
    <property type="term" value="F:indolepyruvate ferredoxin oxidoreductase activity"/>
    <property type="evidence" value="ECO:0007669"/>
    <property type="project" value="UniProtKB-UniRule"/>
</dbReference>
<dbReference type="Gene3D" id="3.30.70.20">
    <property type="match status" value="1"/>
</dbReference>
<evidence type="ECO:0000256" key="4">
    <source>
        <dbReference type="ARBA" id="ARBA00023014"/>
    </source>
</evidence>
<dbReference type="GO" id="GO:0044281">
    <property type="term" value="P:small molecule metabolic process"/>
    <property type="evidence" value="ECO:0007669"/>
    <property type="project" value="UniProtKB-ARBA"/>
</dbReference>
<dbReference type="Proteomes" id="UP000427769">
    <property type="component" value="Chromosome"/>
</dbReference>
<feature type="binding site" evidence="6">
    <location>
        <position position="593"/>
    </location>
    <ligand>
        <name>[4Fe-4S] cluster</name>
        <dbReference type="ChEBI" id="CHEBI:49883"/>
        <label>2</label>
    </ligand>
</feature>
<gene>
    <name evidence="8" type="primary">iorA-2</name>
    <name evidence="8" type="ORF">DSCW_47080</name>
</gene>
<dbReference type="InterPro" id="IPR029061">
    <property type="entry name" value="THDP-binding"/>
</dbReference>
<feature type="binding site" evidence="6">
    <location>
        <position position="556"/>
    </location>
    <ligand>
        <name>[4Fe-4S] cluster</name>
        <dbReference type="ChEBI" id="CHEBI:49883"/>
        <label>1</label>
    </ligand>
</feature>
<dbReference type="PROSITE" id="PS51379">
    <property type="entry name" value="4FE4S_FER_2"/>
    <property type="match status" value="2"/>
</dbReference>